<name>A0ABZ1HXJ8_9PSEU</name>
<evidence type="ECO:0000313" key="3">
    <source>
        <dbReference type="Proteomes" id="UP001330812"/>
    </source>
</evidence>
<organism evidence="2 3">
    <name type="scientific">Amycolatopsis rhabdoformis</name>
    <dbReference type="NCBI Taxonomy" id="1448059"/>
    <lineage>
        <taxon>Bacteria</taxon>
        <taxon>Bacillati</taxon>
        <taxon>Actinomycetota</taxon>
        <taxon>Actinomycetes</taxon>
        <taxon>Pseudonocardiales</taxon>
        <taxon>Pseudonocardiaceae</taxon>
        <taxon>Amycolatopsis</taxon>
    </lineage>
</organism>
<evidence type="ECO:0000256" key="1">
    <source>
        <dbReference type="SAM" id="Phobius"/>
    </source>
</evidence>
<proteinExistence type="predicted"/>
<reference evidence="2 3" key="1">
    <citation type="journal article" date="2015" name="Int. J. Syst. Evol. Microbiol.">
        <title>Amycolatopsis rhabdoformis sp. nov., an actinomycete isolated from a tropical forest soil.</title>
        <authorList>
            <person name="Souza W.R."/>
            <person name="Silva R.E."/>
            <person name="Goodfellow M."/>
            <person name="Busarakam K."/>
            <person name="Figueiro F.S."/>
            <person name="Ferreira D."/>
            <person name="Rodrigues-Filho E."/>
            <person name="Moraes L.A.B."/>
            <person name="Zucchi T.D."/>
        </authorList>
    </citation>
    <scope>NUCLEOTIDE SEQUENCE [LARGE SCALE GENOMIC DNA]</scope>
    <source>
        <strain evidence="2 3">NCIMB 14900</strain>
    </source>
</reference>
<keyword evidence="1" id="KW-0812">Transmembrane</keyword>
<keyword evidence="1" id="KW-0472">Membrane</keyword>
<sequence length="51" mass="4973">MIGLALAAQAVVTLGSGGTHLPALEIVVAVLGVVLAIASIAGLVSPRLRGR</sequence>
<evidence type="ECO:0000313" key="2">
    <source>
        <dbReference type="EMBL" id="WSE26246.1"/>
    </source>
</evidence>
<dbReference type="Proteomes" id="UP001330812">
    <property type="component" value="Chromosome"/>
</dbReference>
<gene>
    <name evidence="2" type="ORF">VSH64_25565</name>
</gene>
<protein>
    <submittedName>
        <fullName evidence="2">Uncharacterized protein</fullName>
    </submittedName>
</protein>
<dbReference type="EMBL" id="CP142149">
    <property type="protein sequence ID" value="WSE26246.1"/>
    <property type="molecule type" value="Genomic_DNA"/>
</dbReference>
<dbReference type="RefSeq" id="WP_326565214.1">
    <property type="nucleotide sequence ID" value="NZ_CP142149.1"/>
</dbReference>
<accession>A0ABZ1HXJ8</accession>
<feature type="transmembrane region" description="Helical" evidence="1">
    <location>
        <begin position="27"/>
        <end position="45"/>
    </location>
</feature>
<keyword evidence="3" id="KW-1185">Reference proteome</keyword>
<keyword evidence="1" id="KW-1133">Transmembrane helix</keyword>